<comment type="caution">
    <text evidence="4">The sequence shown here is derived from an EMBL/GenBank/DDBJ whole genome shotgun (WGS) entry which is preliminary data.</text>
</comment>
<dbReference type="InterPro" id="IPR008030">
    <property type="entry name" value="NmrA-like"/>
</dbReference>
<proteinExistence type="inferred from homology"/>
<dbReference type="InterPro" id="IPR036291">
    <property type="entry name" value="NAD(P)-bd_dom_sf"/>
</dbReference>
<name>A0AA39YN13_9PEZI</name>
<sequence>MSKLLVIVGITGNQGGSVADAFINDSNWRIRAITRDPSKGSAQEWAARGVELVRADQDDITSLTAAFTGAHAIFAMTDYWAPLGDPAVRLAAATRGISANQQCAELETQRGTNMALAAAAPEVQRTLERFVYSSLPDSSRLSGGKYTQVWHFDSKAAVERFVREDRAMAASGLSAKASFIHVGLYTDNWRRAPTTEICRDPATGGYWHLDLSDGSRKSPFVWTRRDTGPLVRKLIEDVQPGARLMAASQVCTYRQFMAIWARTLGQKLAGDGGVKIVSPQEFRDLIQADDDLKDHLTECWLYLRDFGYDGGDTDTLYPKDIGAESLMSTLDEYFKSEDWSALLP</sequence>
<evidence type="ECO:0000256" key="1">
    <source>
        <dbReference type="ARBA" id="ARBA00006328"/>
    </source>
</evidence>
<dbReference type="InterPro" id="IPR051164">
    <property type="entry name" value="NmrA-like_oxidored"/>
</dbReference>
<dbReference type="GO" id="GO:0005634">
    <property type="term" value="C:nucleus"/>
    <property type="evidence" value="ECO:0007669"/>
    <property type="project" value="TreeGrafter"/>
</dbReference>
<gene>
    <name evidence="4" type="primary">Nmral1_1</name>
    <name evidence="4" type="ORF">DIS24_g5029</name>
</gene>
<evidence type="ECO:0000259" key="3">
    <source>
        <dbReference type="Pfam" id="PF05368"/>
    </source>
</evidence>
<dbReference type="Gene3D" id="3.40.50.720">
    <property type="entry name" value="NAD(P)-binding Rossmann-like Domain"/>
    <property type="match status" value="1"/>
</dbReference>
<reference evidence="4" key="1">
    <citation type="submission" date="2023-06" db="EMBL/GenBank/DDBJ databases">
        <title>Multi-omics analyses reveal the molecular pathogenesis toolkit of Lasiodiplodia hormozganensis, a cross-kingdom pathogen.</title>
        <authorList>
            <person name="Felix C."/>
            <person name="Meneses R."/>
            <person name="Goncalves M.F.M."/>
            <person name="Tilleman L."/>
            <person name="Duarte A.S."/>
            <person name="Jorrin-Novo J.V."/>
            <person name="Van De Peer Y."/>
            <person name="Deforce D."/>
            <person name="Van Nieuwerburgh F."/>
            <person name="Esteves A.C."/>
            <person name="Alves A."/>
        </authorList>
    </citation>
    <scope>NUCLEOTIDE SEQUENCE</scope>
    <source>
        <strain evidence="4">CBS 339.90</strain>
    </source>
</reference>
<evidence type="ECO:0000313" key="5">
    <source>
        <dbReference type="Proteomes" id="UP001175001"/>
    </source>
</evidence>
<dbReference type="Proteomes" id="UP001175001">
    <property type="component" value="Unassembled WGS sequence"/>
</dbReference>
<dbReference type="AlphaFoldDB" id="A0AA39YN13"/>
<dbReference type="PANTHER" id="PTHR42748">
    <property type="entry name" value="NITROGEN METABOLITE REPRESSION PROTEIN NMRA FAMILY MEMBER"/>
    <property type="match status" value="1"/>
</dbReference>
<feature type="domain" description="NmrA-like" evidence="3">
    <location>
        <begin position="2"/>
        <end position="311"/>
    </location>
</feature>
<dbReference type="Pfam" id="PF05368">
    <property type="entry name" value="NmrA"/>
    <property type="match status" value="1"/>
</dbReference>
<dbReference type="EMBL" id="JAUJDW010000020">
    <property type="protein sequence ID" value="KAK0654656.1"/>
    <property type="molecule type" value="Genomic_DNA"/>
</dbReference>
<keyword evidence="2" id="KW-0521">NADP</keyword>
<evidence type="ECO:0000256" key="2">
    <source>
        <dbReference type="ARBA" id="ARBA00022857"/>
    </source>
</evidence>
<dbReference type="Gene3D" id="3.90.25.10">
    <property type="entry name" value="UDP-galactose 4-epimerase, domain 1"/>
    <property type="match status" value="1"/>
</dbReference>
<dbReference type="PANTHER" id="PTHR42748:SF26">
    <property type="entry name" value="NMRA-LIKE DOMAIN-CONTAINING PROTEIN"/>
    <property type="match status" value="1"/>
</dbReference>
<comment type="similarity">
    <text evidence="1">Belongs to the NmrA-type oxidoreductase family.</text>
</comment>
<evidence type="ECO:0000313" key="4">
    <source>
        <dbReference type="EMBL" id="KAK0654656.1"/>
    </source>
</evidence>
<dbReference type="SUPFAM" id="SSF51735">
    <property type="entry name" value="NAD(P)-binding Rossmann-fold domains"/>
    <property type="match status" value="1"/>
</dbReference>
<keyword evidence="5" id="KW-1185">Reference proteome</keyword>
<protein>
    <submittedName>
        <fullName evidence="4">NmrA-like family domain-containing protein 1</fullName>
    </submittedName>
</protein>
<organism evidence="4 5">
    <name type="scientific">Lasiodiplodia hormozganensis</name>
    <dbReference type="NCBI Taxonomy" id="869390"/>
    <lineage>
        <taxon>Eukaryota</taxon>
        <taxon>Fungi</taxon>
        <taxon>Dikarya</taxon>
        <taxon>Ascomycota</taxon>
        <taxon>Pezizomycotina</taxon>
        <taxon>Dothideomycetes</taxon>
        <taxon>Dothideomycetes incertae sedis</taxon>
        <taxon>Botryosphaeriales</taxon>
        <taxon>Botryosphaeriaceae</taxon>
        <taxon>Lasiodiplodia</taxon>
    </lineage>
</organism>
<accession>A0AA39YN13</accession>